<gene>
    <name evidence="4" type="ORF">SETTUDRAFT_44024</name>
</gene>
<dbReference type="Pfam" id="PF22934">
    <property type="entry name" value="SPRTN_ZBD"/>
    <property type="match status" value="1"/>
</dbReference>
<dbReference type="OrthoDB" id="5236983at2759"/>
<evidence type="ECO:0000256" key="1">
    <source>
        <dbReference type="SAM" id="MobiDB-lite"/>
    </source>
</evidence>
<dbReference type="RefSeq" id="XP_008030165.1">
    <property type="nucleotide sequence ID" value="XM_008031974.1"/>
</dbReference>
<feature type="region of interest" description="Disordered" evidence="1">
    <location>
        <begin position="149"/>
        <end position="271"/>
    </location>
</feature>
<dbReference type="InterPro" id="IPR056632">
    <property type="entry name" value="DUF7730"/>
</dbReference>
<feature type="domain" description="Spartan-like zinc binding" evidence="2">
    <location>
        <begin position="124"/>
        <end position="168"/>
    </location>
</feature>
<feature type="compositionally biased region" description="Basic and acidic residues" evidence="1">
    <location>
        <begin position="186"/>
        <end position="197"/>
    </location>
</feature>
<sequence>MLRNGEPFVPVDTLHFRSLLRSRVELLSPRFMLCFRLVSQPVSDAGLSSPRPPVDGRITLPLTLAAVRCHLRALQAPLHEAMHAFFFVTTSCTHLRADDGTDDGSYSVTIHRSFHHDVDSYRAHVWKCDGPCHTQPPYSGLVKRTMNRPPARSDNWWPKHHAECGGSDTKIHEPAPTKKQLQAMTTKERAGRQKNRLDGCITTAPAKQTPDHDARRKLVGLTNDATPPASSYSRDAQSLAAEDLVSPAPPPPSTSPHTGQKRPRSDPEHGSAIQKKLLVDCPICHKAMKPAPETKASSLLAEASPLLRLPLELRLEIYDHLSRAEPKSYPFSRPPISSIDLRAPPTALMATCRSIYHEVLTHFYNNVTFRAVAQTIQRVRFDYIDPTTATALERVKKFDLRLKWNIEPRYLQQHLSKWPYFMSDWLPDIIRLLHRDAKCLTSLTLSVIDRSQGVGWEHKEPLLAPLQKMRPRVVFYLGEVVAAQDEDALKLGLQRHLKLLNNQTGVD</sequence>
<evidence type="ECO:0000259" key="3">
    <source>
        <dbReference type="Pfam" id="PF24864"/>
    </source>
</evidence>
<dbReference type="GO" id="GO:0005634">
    <property type="term" value="C:nucleus"/>
    <property type="evidence" value="ECO:0007669"/>
    <property type="project" value="TreeGrafter"/>
</dbReference>
<dbReference type="eggNOG" id="KOG3931">
    <property type="taxonomic scope" value="Eukaryota"/>
</dbReference>
<dbReference type="PANTHER" id="PTHR21220">
    <property type="entry name" value="DNA-DEPENDENT METALLOPROTEASE SPRTN"/>
    <property type="match status" value="1"/>
</dbReference>
<keyword evidence="5" id="KW-1185">Reference proteome</keyword>
<evidence type="ECO:0000313" key="5">
    <source>
        <dbReference type="Proteomes" id="UP000016935"/>
    </source>
</evidence>
<proteinExistence type="predicted"/>
<dbReference type="HOGENOM" id="CLU_537660_0_0_1"/>
<feature type="compositionally biased region" description="Polar residues" evidence="1">
    <location>
        <begin position="223"/>
        <end position="236"/>
    </location>
</feature>
<reference evidence="4 5" key="1">
    <citation type="journal article" date="2012" name="PLoS Pathog.">
        <title>Diverse lifestyles and strategies of plant pathogenesis encoded in the genomes of eighteen Dothideomycetes fungi.</title>
        <authorList>
            <person name="Ohm R.A."/>
            <person name="Feau N."/>
            <person name="Henrissat B."/>
            <person name="Schoch C.L."/>
            <person name="Horwitz B.A."/>
            <person name="Barry K.W."/>
            <person name="Condon B.J."/>
            <person name="Copeland A.C."/>
            <person name="Dhillon B."/>
            <person name="Glaser F."/>
            <person name="Hesse C.N."/>
            <person name="Kosti I."/>
            <person name="LaButti K."/>
            <person name="Lindquist E.A."/>
            <person name="Lucas S."/>
            <person name="Salamov A.A."/>
            <person name="Bradshaw R.E."/>
            <person name="Ciuffetti L."/>
            <person name="Hamelin R.C."/>
            <person name="Kema G.H.J."/>
            <person name="Lawrence C."/>
            <person name="Scott J.A."/>
            <person name="Spatafora J.W."/>
            <person name="Turgeon B.G."/>
            <person name="de Wit P.J.G.M."/>
            <person name="Zhong S."/>
            <person name="Goodwin S.B."/>
            <person name="Grigoriev I.V."/>
        </authorList>
    </citation>
    <scope>NUCLEOTIDE SEQUENCE [LARGE SCALE GENOMIC DNA]</scope>
    <source>
        <strain evidence="5">28A</strain>
    </source>
</reference>
<dbReference type="AlphaFoldDB" id="R0I9G7"/>
<protein>
    <recommendedName>
        <fullName evidence="6">F-box domain-containing protein</fullName>
    </recommendedName>
</protein>
<dbReference type="GO" id="GO:0004222">
    <property type="term" value="F:metalloendopeptidase activity"/>
    <property type="evidence" value="ECO:0007669"/>
    <property type="project" value="InterPro"/>
</dbReference>
<accession>R0I9G7</accession>
<dbReference type="GO" id="GO:0006974">
    <property type="term" value="P:DNA damage response"/>
    <property type="evidence" value="ECO:0007669"/>
    <property type="project" value="InterPro"/>
</dbReference>
<dbReference type="Pfam" id="PF24864">
    <property type="entry name" value="DUF7730"/>
    <property type="match status" value="1"/>
</dbReference>
<feature type="domain" description="DUF7730" evidence="3">
    <location>
        <begin position="347"/>
        <end position="470"/>
    </location>
</feature>
<dbReference type="InterPro" id="IPR055220">
    <property type="entry name" value="SPRTN_ZBD"/>
</dbReference>
<evidence type="ECO:0000313" key="4">
    <source>
        <dbReference type="EMBL" id="EOA82115.1"/>
    </source>
</evidence>
<evidence type="ECO:0000259" key="2">
    <source>
        <dbReference type="Pfam" id="PF22934"/>
    </source>
</evidence>
<dbReference type="EMBL" id="KB908855">
    <property type="protein sequence ID" value="EOA82115.1"/>
    <property type="molecule type" value="Genomic_DNA"/>
</dbReference>
<organism evidence="4 5">
    <name type="scientific">Exserohilum turcicum (strain 28A)</name>
    <name type="common">Northern leaf blight fungus</name>
    <name type="synonym">Setosphaeria turcica</name>
    <dbReference type="NCBI Taxonomy" id="671987"/>
    <lineage>
        <taxon>Eukaryota</taxon>
        <taxon>Fungi</taxon>
        <taxon>Dikarya</taxon>
        <taxon>Ascomycota</taxon>
        <taxon>Pezizomycotina</taxon>
        <taxon>Dothideomycetes</taxon>
        <taxon>Pleosporomycetidae</taxon>
        <taxon>Pleosporales</taxon>
        <taxon>Pleosporineae</taxon>
        <taxon>Pleosporaceae</taxon>
        <taxon>Exserohilum</taxon>
    </lineage>
</organism>
<name>R0I9G7_EXST2</name>
<dbReference type="GeneID" id="19404896"/>
<reference evidence="4 5" key="2">
    <citation type="journal article" date="2013" name="PLoS Genet.">
        <title>Comparative genome structure, secondary metabolite, and effector coding capacity across Cochliobolus pathogens.</title>
        <authorList>
            <person name="Condon B.J."/>
            <person name="Leng Y."/>
            <person name="Wu D."/>
            <person name="Bushley K.E."/>
            <person name="Ohm R.A."/>
            <person name="Otillar R."/>
            <person name="Martin J."/>
            <person name="Schackwitz W."/>
            <person name="Grimwood J."/>
            <person name="MohdZainudin N."/>
            <person name="Xue C."/>
            <person name="Wang R."/>
            <person name="Manning V.A."/>
            <person name="Dhillon B."/>
            <person name="Tu Z.J."/>
            <person name="Steffenson B.J."/>
            <person name="Salamov A."/>
            <person name="Sun H."/>
            <person name="Lowry S."/>
            <person name="LaButti K."/>
            <person name="Han J."/>
            <person name="Copeland A."/>
            <person name="Lindquist E."/>
            <person name="Barry K."/>
            <person name="Schmutz J."/>
            <person name="Baker S.E."/>
            <person name="Ciuffetti L.M."/>
            <person name="Grigoriev I.V."/>
            <person name="Zhong S."/>
            <person name="Turgeon B.G."/>
        </authorList>
    </citation>
    <scope>NUCLEOTIDE SEQUENCE [LARGE SCALE GENOMIC DNA]</scope>
    <source>
        <strain evidence="5">28A</strain>
    </source>
</reference>
<dbReference type="Proteomes" id="UP000016935">
    <property type="component" value="Unassembled WGS sequence"/>
</dbReference>
<dbReference type="PANTHER" id="PTHR21220:SF0">
    <property type="entry name" value="DNA-DEPENDENT METALLOPROTEASE SPRTN"/>
    <property type="match status" value="1"/>
</dbReference>
<dbReference type="GO" id="GO:0031593">
    <property type="term" value="F:polyubiquitin modification-dependent protein binding"/>
    <property type="evidence" value="ECO:0007669"/>
    <property type="project" value="TreeGrafter"/>
</dbReference>
<dbReference type="GO" id="GO:0003697">
    <property type="term" value="F:single-stranded DNA binding"/>
    <property type="evidence" value="ECO:0007669"/>
    <property type="project" value="InterPro"/>
</dbReference>
<dbReference type="InterPro" id="IPR044245">
    <property type="entry name" value="Spartan"/>
</dbReference>
<dbReference type="STRING" id="671987.R0I9G7"/>
<evidence type="ECO:0008006" key="6">
    <source>
        <dbReference type="Google" id="ProtNLM"/>
    </source>
</evidence>